<accession>A0A6C0F8U7</accession>
<name>A0A6C0F8U7_9ZZZZ</name>
<reference evidence="1" key="1">
    <citation type="journal article" date="2020" name="Nature">
        <title>Giant virus diversity and host interactions through global metagenomics.</title>
        <authorList>
            <person name="Schulz F."/>
            <person name="Roux S."/>
            <person name="Paez-Espino D."/>
            <person name="Jungbluth S."/>
            <person name="Walsh D.A."/>
            <person name="Denef V.J."/>
            <person name="McMahon K.D."/>
            <person name="Konstantinidis K.T."/>
            <person name="Eloe-Fadrosh E.A."/>
            <person name="Kyrpides N.C."/>
            <person name="Woyke T."/>
        </authorList>
    </citation>
    <scope>NUCLEOTIDE SEQUENCE</scope>
    <source>
        <strain evidence="1">GVMAG-S-ERX555967-131</strain>
    </source>
</reference>
<dbReference type="EMBL" id="MN738789">
    <property type="protein sequence ID" value="QHT36989.1"/>
    <property type="molecule type" value="Genomic_DNA"/>
</dbReference>
<dbReference type="AlphaFoldDB" id="A0A6C0F8U7"/>
<organism evidence="1">
    <name type="scientific">viral metagenome</name>
    <dbReference type="NCBI Taxonomy" id="1070528"/>
    <lineage>
        <taxon>unclassified sequences</taxon>
        <taxon>metagenomes</taxon>
        <taxon>organismal metagenomes</taxon>
    </lineage>
</organism>
<evidence type="ECO:0000313" key="1">
    <source>
        <dbReference type="EMBL" id="QHT36989.1"/>
    </source>
</evidence>
<sequence>MNNFIYIIQMTIWKVTIQFFFKRTNLDRTKKEEPNPTKKQLDAYMRKGSKYKQYLEDMYMYGDYGEMPKKIKYRNGGKLSYELSNTPMMYNYNTKSKIPVFPTAKSVVDYIMGDSFEDGLFEGEPGSAGIYPTKNKYKNNGSPNKYYEELGVIDCRKKATIIVKKKKEILASVKL</sequence>
<protein>
    <submittedName>
        <fullName evidence="1">Uncharacterized protein</fullName>
    </submittedName>
</protein>
<proteinExistence type="predicted"/>